<keyword evidence="2" id="KW-0413">Isomerase</keyword>
<evidence type="ECO:0000313" key="2">
    <source>
        <dbReference type="EMBL" id="RNA05989.1"/>
    </source>
</evidence>
<sequence>MSKFSKKGPESAKLRNFTLFLISFKLTKAQYCVPERIIVNKPIDCASRKIGMYWIDSEKGKEALTEFERISFNGKTSVVKCFPKTGRTHQIRIHLQYLGFPIVNDPLYNHPIIWGPSNGKNGVYEFTKEEIEKNFLKIHTYEAWIIKQEVAEGGIDEKDSIEKFDLEDVGTKRKDSQDELTECKKQKLETNLEQEEIDKPAVDDGKSEIDPDLPGFDVSKLTKEDDCFECKQIYRDPVRSDMTMYLHALSYKFDDLEFKTEYPKWAAEDFNG</sequence>
<dbReference type="GO" id="GO:0160147">
    <property type="term" value="F:tRNA pseudouridine(38-40) synthase activity"/>
    <property type="evidence" value="ECO:0007669"/>
    <property type="project" value="UniProtKB-EC"/>
</dbReference>
<evidence type="ECO:0000313" key="3">
    <source>
        <dbReference type="Proteomes" id="UP000276133"/>
    </source>
</evidence>
<feature type="domain" description="Pseudouridine synthase RsuA/RluA-like" evidence="1">
    <location>
        <begin position="35"/>
        <end position="96"/>
    </location>
</feature>
<dbReference type="AlphaFoldDB" id="A0A3M7Q442"/>
<dbReference type="PANTHER" id="PTHR21600:SF40">
    <property type="entry name" value="PSEUDOURIDYLATE SYNTHASE RPUSD2"/>
    <property type="match status" value="1"/>
</dbReference>
<dbReference type="Pfam" id="PF00849">
    <property type="entry name" value="PseudoU_synth_2"/>
    <property type="match status" value="1"/>
</dbReference>
<dbReference type="EMBL" id="REGN01007537">
    <property type="protein sequence ID" value="RNA05989.1"/>
    <property type="molecule type" value="Genomic_DNA"/>
</dbReference>
<comment type="caution">
    <text evidence="2">The sequence shown here is derived from an EMBL/GenBank/DDBJ whole genome shotgun (WGS) entry which is preliminary data.</text>
</comment>
<gene>
    <name evidence="2" type="ORF">BpHYR1_047714</name>
</gene>
<dbReference type="SUPFAM" id="SSF55120">
    <property type="entry name" value="Pseudouridine synthase"/>
    <property type="match status" value="1"/>
</dbReference>
<dbReference type="EC" id="5.4.99.12" evidence="2"/>
<organism evidence="2 3">
    <name type="scientific">Brachionus plicatilis</name>
    <name type="common">Marine rotifer</name>
    <name type="synonym">Brachionus muelleri</name>
    <dbReference type="NCBI Taxonomy" id="10195"/>
    <lineage>
        <taxon>Eukaryota</taxon>
        <taxon>Metazoa</taxon>
        <taxon>Spiralia</taxon>
        <taxon>Gnathifera</taxon>
        <taxon>Rotifera</taxon>
        <taxon>Eurotatoria</taxon>
        <taxon>Monogononta</taxon>
        <taxon>Pseudotrocha</taxon>
        <taxon>Ploima</taxon>
        <taxon>Brachionidae</taxon>
        <taxon>Brachionus</taxon>
    </lineage>
</organism>
<dbReference type="GO" id="GO:0003723">
    <property type="term" value="F:RNA binding"/>
    <property type="evidence" value="ECO:0007669"/>
    <property type="project" value="InterPro"/>
</dbReference>
<accession>A0A3M7Q442</accession>
<dbReference type="InterPro" id="IPR020103">
    <property type="entry name" value="PsdUridine_synth_cat_dom_sf"/>
</dbReference>
<evidence type="ECO:0000259" key="1">
    <source>
        <dbReference type="Pfam" id="PF00849"/>
    </source>
</evidence>
<dbReference type="Proteomes" id="UP000276133">
    <property type="component" value="Unassembled WGS sequence"/>
</dbReference>
<reference evidence="2 3" key="1">
    <citation type="journal article" date="2018" name="Sci. Rep.">
        <title>Genomic signatures of local adaptation to the degree of environmental predictability in rotifers.</title>
        <authorList>
            <person name="Franch-Gras L."/>
            <person name="Hahn C."/>
            <person name="Garcia-Roger E.M."/>
            <person name="Carmona M.J."/>
            <person name="Serra M."/>
            <person name="Gomez A."/>
        </authorList>
    </citation>
    <scope>NUCLEOTIDE SEQUENCE [LARGE SCALE GENOMIC DNA]</scope>
    <source>
        <strain evidence="2">HYR1</strain>
    </source>
</reference>
<dbReference type="Gene3D" id="3.30.2350.10">
    <property type="entry name" value="Pseudouridine synthase"/>
    <property type="match status" value="1"/>
</dbReference>
<dbReference type="OrthoDB" id="424794at2759"/>
<proteinExistence type="predicted"/>
<name>A0A3M7Q442_BRAPC</name>
<dbReference type="InterPro" id="IPR050188">
    <property type="entry name" value="RluA_PseudoU_synthase"/>
</dbReference>
<dbReference type="PANTHER" id="PTHR21600">
    <property type="entry name" value="MITOCHONDRIAL RNA PSEUDOURIDINE SYNTHASE"/>
    <property type="match status" value="1"/>
</dbReference>
<dbReference type="GO" id="GO:0000455">
    <property type="term" value="P:enzyme-directed rRNA pseudouridine synthesis"/>
    <property type="evidence" value="ECO:0007669"/>
    <property type="project" value="TreeGrafter"/>
</dbReference>
<dbReference type="InterPro" id="IPR006145">
    <property type="entry name" value="PsdUridine_synth_RsuA/RluA"/>
</dbReference>
<protein>
    <submittedName>
        <fullName evidence="2">RNA pseudouridylate synthase domain-containing 2-like isoform X2</fullName>
        <ecNumber evidence="2">5.4.99.12</ecNumber>
    </submittedName>
</protein>
<dbReference type="STRING" id="10195.A0A3M7Q442"/>
<keyword evidence="3" id="KW-1185">Reference proteome</keyword>